<name>A0A292Q460_9PEZI</name>
<evidence type="ECO:0000313" key="2">
    <source>
        <dbReference type="Proteomes" id="UP001412239"/>
    </source>
</evidence>
<evidence type="ECO:0000313" key="1">
    <source>
        <dbReference type="EMBL" id="CUS14612.1"/>
    </source>
</evidence>
<sequence>CTFDYLLRLIENSIREQENRGRYMKINNSKCTGVVDFRRFNIGYWGLLSRRLKSGIPVDSVFLEIMGSIKGSASPATDFEPFSRGEYLRRRWKTSLSLIPAGEMGAVYDMYEWYELAKKERGDIDQVDRVLKVMKTLEAFKSSGESEDIVFEQNIRSMLDEIYVD</sequence>
<protein>
    <submittedName>
        <fullName evidence="1">Uncharacterized protein</fullName>
    </submittedName>
</protein>
<accession>A0A292Q460</accession>
<feature type="non-terminal residue" evidence="1">
    <location>
        <position position="1"/>
    </location>
</feature>
<dbReference type="Proteomes" id="UP001412239">
    <property type="component" value="Unassembled WGS sequence"/>
</dbReference>
<dbReference type="EMBL" id="LN890957">
    <property type="protein sequence ID" value="CUS14612.1"/>
    <property type="molecule type" value="Genomic_DNA"/>
</dbReference>
<organism evidence="1 2">
    <name type="scientific">Tuber aestivum</name>
    <name type="common">summer truffle</name>
    <dbReference type="NCBI Taxonomy" id="59557"/>
    <lineage>
        <taxon>Eukaryota</taxon>
        <taxon>Fungi</taxon>
        <taxon>Dikarya</taxon>
        <taxon>Ascomycota</taxon>
        <taxon>Pezizomycotina</taxon>
        <taxon>Pezizomycetes</taxon>
        <taxon>Pezizales</taxon>
        <taxon>Tuberaceae</taxon>
        <taxon>Tuber</taxon>
    </lineage>
</organism>
<keyword evidence="2" id="KW-1185">Reference proteome</keyword>
<proteinExistence type="predicted"/>
<reference evidence="1" key="1">
    <citation type="submission" date="2015-10" db="EMBL/GenBank/DDBJ databases">
        <authorList>
            <person name="Regsiter A."/>
            <person name="william w."/>
        </authorList>
    </citation>
    <scope>NUCLEOTIDE SEQUENCE</scope>
    <source>
        <strain evidence="1">Montdore</strain>
    </source>
</reference>
<feature type="non-terminal residue" evidence="1">
    <location>
        <position position="165"/>
    </location>
</feature>
<dbReference type="AlphaFoldDB" id="A0A292Q460"/>
<gene>
    <name evidence="1" type="ORF">GSTUAT00001343001</name>
</gene>